<dbReference type="InterPro" id="IPR036890">
    <property type="entry name" value="HATPase_C_sf"/>
</dbReference>
<dbReference type="PROSITE" id="PS51257">
    <property type="entry name" value="PROKAR_LIPOPROTEIN"/>
    <property type="match status" value="1"/>
</dbReference>
<keyword evidence="1" id="KW-1133">Transmembrane helix</keyword>
<dbReference type="OrthoDB" id="9809670at2"/>
<protein>
    <recommendedName>
        <fullName evidence="7">Signal transduction histidine kinase internal region domain-containing protein</fullName>
    </recommendedName>
</protein>
<evidence type="ECO:0000256" key="2">
    <source>
        <dbReference type="SAM" id="SignalP"/>
    </source>
</evidence>
<evidence type="ECO:0000256" key="1">
    <source>
        <dbReference type="SAM" id="Phobius"/>
    </source>
</evidence>
<keyword evidence="1" id="KW-0472">Membrane</keyword>
<feature type="signal peptide" evidence="2">
    <location>
        <begin position="1"/>
        <end position="17"/>
    </location>
</feature>
<dbReference type="Gene3D" id="3.30.565.10">
    <property type="entry name" value="Histidine kinase-like ATPase, C-terminal domain"/>
    <property type="match status" value="1"/>
</dbReference>
<dbReference type="PANTHER" id="PTHR34220">
    <property type="entry name" value="SENSOR HISTIDINE KINASE YPDA"/>
    <property type="match status" value="1"/>
</dbReference>
<name>A0A6I4IEQ2_9FLAO</name>
<dbReference type="AlphaFoldDB" id="A0A6I4IEQ2"/>
<dbReference type="Gene3D" id="2.130.10.10">
    <property type="entry name" value="YVTN repeat-like/Quinoprotein amine dehydrogenase"/>
    <property type="match status" value="3"/>
</dbReference>
<evidence type="ECO:0008006" key="7">
    <source>
        <dbReference type="Google" id="ProtNLM"/>
    </source>
</evidence>
<dbReference type="EMBL" id="WQLW01000001">
    <property type="protein sequence ID" value="MVO07930.1"/>
    <property type="molecule type" value="Genomic_DNA"/>
</dbReference>
<comment type="caution">
    <text evidence="5">The sequence shown here is derived from an EMBL/GenBank/DDBJ whole genome shotgun (WGS) entry which is preliminary data.</text>
</comment>
<evidence type="ECO:0000313" key="6">
    <source>
        <dbReference type="Proteomes" id="UP000431264"/>
    </source>
</evidence>
<dbReference type="PANTHER" id="PTHR34220:SF7">
    <property type="entry name" value="SENSOR HISTIDINE KINASE YPDA"/>
    <property type="match status" value="1"/>
</dbReference>
<sequence length="949" mass="110132">MKNKLLFFLLLTYACFAQQPSHIIIGEEELAGVNIYSIIQDEDNTVWLSTNNGLYHYDGLHFNVVSSAIVKDLSLFGLTKDNNGMIYCYNLSGQIFRIVNGELELYWQIPKEYISSVIYISFDTDNALLVSVNALLKVKKNKQVELIYKYQKESACQIVKNAQGELFFSENQKLFLYFNNQLKVIETELPQISNNLLKPEITYTNDIALFVNLEPKALVQQEKEYTVVDFNVCNDKSIHYSAILSKKKDLVWLTSSKNGVYCFTLNGDPLYNNKLLFKDYFISSYLEDTEGNFWLCTFGKGIVLIPNLNVIDYTNNDLLEKDDLKKITKKGNNIYFGGTKGTIYKLNKDDIKIELKNQKKIEFLKYVPKSDFFFVNGQIYDGTHLNFLASNNYNKYDFFQNQLSDSIYFVTRSGLYYLDEKLNGQNLNYSVRSYAVFNDEINKILWIGSSTGLEIFKNKTFSKLKVDGQTVFASHIIRVENQVWVASSSGILIFEKDKLISKITTKNQLLSNNVLKLVYDKGSVFVSTNEGLQRYDLKKKTFKNFTKSEGLLSNAIFDFEILDNQIYVITSKGIQKFNFDDISDSRSLPTLKIDNVIVNGFKKIGTNEFLSSAENNIEFSIFSVTHKDKRNLKYVYQLKGYDENWYTTDYNNNTIKFTKLPAGKYEFRVKLKDDSQVSNQMETFCFEVETVFWKKWQFIVGAILVITCSVVMYYRTRIRYLIRKKNEEIEKEKYIQELNKSKLTALKSQMNPHFMFNALNSIQEFILQNKKELASNYLGDFADLMRSYLQYSQEDYITLRDEIETLELYLKLEKVRFENEFDYQVSYKESLDIDSIQIPSFLIQPFVENAIKHGLLHKEGAKHIDIEFVLEKGTVLKCIITDNGIGRKASQEINKNRKHKSFATEASHNRLQLLNQNIGQKIGLEIEDLFDEDNRSLGTRVVVTIPILN</sequence>
<dbReference type="Gene3D" id="2.60.40.10">
    <property type="entry name" value="Immunoglobulins"/>
    <property type="match status" value="1"/>
</dbReference>
<dbReference type="InterPro" id="IPR011123">
    <property type="entry name" value="Y_Y_Y"/>
</dbReference>
<dbReference type="Pfam" id="PF07495">
    <property type="entry name" value="Y_Y_Y"/>
    <property type="match status" value="1"/>
</dbReference>
<dbReference type="RefSeq" id="WP_140996321.1">
    <property type="nucleotide sequence ID" value="NZ_VDCZ01000001.1"/>
</dbReference>
<keyword evidence="2" id="KW-0732">Signal</keyword>
<feature type="domain" description="Two component regulator three Y" evidence="4">
    <location>
        <begin position="627"/>
        <end position="681"/>
    </location>
</feature>
<keyword evidence="6" id="KW-1185">Reference proteome</keyword>
<dbReference type="InterPro" id="IPR010559">
    <property type="entry name" value="Sig_transdc_His_kin_internal"/>
</dbReference>
<feature type="chain" id="PRO_5026002197" description="Signal transduction histidine kinase internal region domain-containing protein" evidence="2">
    <location>
        <begin position="18"/>
        <end position="949"/>
    </location>
</feature>
<dbReference type="GO" id="GO:0000155">
    <property type="term" value="F:phosphorelay sensor kinase activity"/>
    <property type="evidence" value="ECO:0007669"/>
    <property type="project" value="InterPro"/>
</dbReference>
<dbReference type="Proteomes" id="UP000431264">
    <property type="component" value="Unassembled WGS sequence"/>
</dbReference>
<dbReference type="GO" id="GO:0016020">
    <property type="term" value="C:membrane"/>
    <property type="evidence" value="ECO:0007669"/>
    <property type="project" value="InterPro"/>
</dbReference>
<dbReference type="Pfam" id="PF07494">
    <property type="entry name" value="Reg_prop"/>
    <property type="match status" value="1"/>
</dbReference>
<accession>A0A6I4IEQ2</accession>
<dbReference type="SUPFAM" id="SSF55874">
    <property type="entry name" value="ATPase domain of HSP90 chaperone/DNA topoisomerase II/histidine kinase"/>
    <property type="match status" value="1"/>
</dbReference>
<dbReference type="InterPro" id="IPR011110">
    <property type="entry name" value="Reg_prop"/>
</dbReference>
<evidence type="ECO:0000259" key="4">
    <source>
        <dbReference type="Pfam" id="PF07495"/>
    </source>
</evidence>
<evidence type="ECO:0000313" key="5">
    <source>
        <dbReference type="EMBL" id="MVO07930.1"/>
    </source>
</evidence>
<proteinExistence type="predicted"/>
<reference evidence="6" key="1">
    <citation type="submission" date="2019-05" db="EMBL/GenBank/DDBJ databases">
        <title>Flavobacterium profundi sp. nov., isolated from a deep-sea seamount.</title>
        <authorList>
            <person name="Zhang D.-C."/>
        </authorList>
    </citation>
    <scope>NUCLEOTIDE SEQUENCE [LARGE SCALE GENOMIC DNA]</scope>
    <source>
        <strain evidence="6">TP390</strain>
    </source>
</reference>
<keyword evidence="1" id="KW-0812">Transmembrane</keyword>
<feature type="domain" description="Signal transduction histidine kinase internal region" evidence="3">
    <location>
        <begin position="742"/>
        <end position="821"/>
    </location>
</feature>
<dbReference type="InterPro" id="IPR015943">
    <property type="entry name" value="WD40/YVTN_repeat-like_dom_sf"/>
</dbReference>
<gene>
    <name evidence="5" type="ORF">GOQ30_01970</name>
</gene>
<organism evidence="5 6">
    <name type="scientific">Flavobacterium profundi</name>
    <dbReference type="NCBI Taxonomy" id="1774945"/>
    <lineage>
        <taxon>Bacteria</taxon>
        <taxon>Pseudomonadati</taxon>
        <taxon>Bacteroidota</taxon>
        <taxon>Flavobacteriia</taxon>
        <taxon>Flavobacteriales</taxon>
        <taxon>Flavobacteriaceae</taxon>
        <taxon>Flavobacterium</taxon>
    </lineage>
</organism>
<dbReference type="Pfam" id="PF06580">
    <property type="entry name" value="His_kinase"/>
    <property type="match status" value="1"/>
</dbReference>
<feature type="transmembrane region" description="Helical" evidence="1">
    <location>
        <begin position="696"/>
        <end position="714"/>
    </location>
</feature>
<dbReference type="SUPFAM" id="SSF63829">
    <property type="entry name" value="Calcium-dependent phosphotriesterase"/>
    <property type="match status" value="2"/>
</dbReference>
<evidence type="ECO:0000259" key="3">
    <source>
        <dbReference type="Pfam" id="PF06580"/>
    </source>
</evidence>
<dbReference type="InterPro" id="IPR013783">
    <property type="entry name" value="Ig-like_fold"/>
</dbReference>
<dbReference type="InterPro" id="IPR050640">
    <property type="entry name" value="Bact_2-comp_sensor_kinase"/>
</dbReference>